<evidence type="ECO:0000313" key="2">
    <source>
        <dbReference type="EMBL" id="OGF22159.1"/>
    </source>
</evidence>
<evidence type="ECO:0000256" key="1">
    <source>
        <dbReference type="SAM" id="Phobius"/>
    </source>
</evidence>
<organism evidence="2 3">
    <name type="scientific">Candidatus Falkowbacteria bacterium RBG_13_39_14</name>
    <dbReference type="NCBI Taxonomy" id="1797985"/>
    <lineage>
        <taxon>Bacteria</taxon>
        <taxon>Candidatus Falkowiibacteriota</taxon>
    </lineage>
</organism>
<dbReference type="Gene3D" id="2.60.120.1140">
    <property type="entry name" value="Protein of unknown function DUF192"/>
    <property type="match status" value="1"/>
</dbReference>
<name>A0A1F5S652_9BACT</name>
<gene>
    <name evidence="2" type="ORF">A2Y83_00970</name>
</gene>
<keyword evidence="1" id="KW-0812">Transmembrane</keyword>
<keyword evidence="1" id="KW-0472">Membrane</keyword>
<feature type="transmembrane region" description="Helical" evidence="1">
    <location>
        <begin position="7"/>
        <end position="25"/>
    </location>
</feature>
<dbReference type="InterPro" id="IPR003795">
    <property type="entry name" value="DUF192"/>
</dbReference>
<protein>
    <recommendedName>
        <fullName evidence="4">DUF192 domain-containing protein</fullName>
    </recommendedName>
</protein>
<dbReference type="InterPro" id="IPR038695">
    <property type="entry name" value="Saro_0823-like_sf"/>
</dbReference>
<dbReference type="EMBL" id="MFFS01000038">
    <property type="protein sequence ID" value="OGF22159.1"/>
    <property type="molecule type" value="Genomic_DNA"/>
</dbReference>
<sequence>MKPDGKKVIYAVIIMAVLAVFFIIYKKPAAGKRSALINGNEIEIEVADTPAKRYLGLSNRDYLCSECGMLFIFADKEAREFVMREMEFNLDIIWISDGRIVKIDKDLPAEGEKYEKIYSSGTKVDMVLELNAGYCDGHGIKVGDIVELEG</sequence>
<proteinExistence type="predicted"/>
<evidence type="ECO:0008006" key="4">
    <source>
        <dbReference type="Google" id="ProtNLM"/>
    </source>
</evidence>
<dbReference type="PANTHER" id="PTHR37953:SF1">
    <property type="entry name" value="UPF0127 PROTEIN MJ1496"/>
    <property type="match status" value="1"/>
</dbReference>
<dbReference type="STRING" id="1797985.A2Y83_00970"/>
<dbReference type="Proteomes" id="UP000178323">
    <property type="component" value="Unassembled WGS sequence"/>
</dbReference>
<comment type="caution">
    <text evidence="2">The sequence shown here is derived from an EMBL/GenBank/DDBJ whole genome shotgun (WGS) entry which is preliminary data.</text>
</comment>
<reference evidence="2 3" key="1">
    <citation type="journal article" date="2016" name="Nat. Commun.">
        <title>Thousands of microbial genomes shed light on interconnected biogeochemical processes in an aquifer system.</title>
        <authorList>
            <person name="Anantharaman K."/>
            <person name="Brown C.T."/>
            <person name="Hug L.A."/>
            <person name="Sharon I."/>
            <person name="Castelle C.J."/>
            <person name="Probst A.J."/>
            <person name="Thomas B.C."/>
            <person name="Singh A."/>
            <person name="Wilkins M.J."/>
            <person name="Karaoz U."/>
            <person name="Brodie E.L."/>
            <person name="Williams K.H."/>
            <person name="Hubbard S.S."/>
            <person name="Banfield J.F."/>
        </authorList>
    </citation>
    <scope>NUCLEOTIDE SEQUENCE [LARGE SCALE GENOMIC DNA]</scope>
</reference>
<accession>A0A1F5S652</accession>
<dbReference type="PANTHER" id="PTHR37953">
    <property type="entry name" value="UPF0127 PROTEIN MJ1496"/>
    <property type="match status" value="1"/>
</dbReference>
<keyword evidence="1" id="KW-1133">Transmembrane helix</keyword>
<dbReference type="Pfam" id="PF02643">
    <property type="entry name" value="DUF192"/>
    <property type="match status" value="1"/>
</dbReference>
<evidence type="ECO:0000313" key="3">
    <source>
        <dbReference type="Proteomes" id="UP000178323"/>
    </source>
</evidence>
<dbReference type="AlphaFoldDB" id="A0A1F5S652"/>